<dbReference type="RefSeq" id="WP_197004730.1">
    <property type="nucleotide sequence ID" value="NZ_BONS01000017.1"/>
</dbReference>
<dbReference type="InterPro" id="IPR050482">
    <property type="entry name" value="Sensor_HK_TwoCompSys"/>
</dbReference>
<protein>
    <recommendedName>
        <fullName evidence="2">histidine kinase</fullName>
        <ecNumber evidence="2">2.7.13.3</ecNumber>
    </recommendedName>
</protein>
<organism evidence="12 13">
    <name type="scientific">Longispora fulva</name>
    <dbReference type="NCBI Taxonomy" id="619741"/>
    <lineage>
        <taxon>Bacteria</taxon>
        <taxon>Bacillati</taxon>
        <taxon>Actinomycetota</taxon>
        <taxon>Actinomycetes</taxon>
        <taxon>Micromonosporales</taxon>
        <taxon>Micromonosporaceae</taxon>
        <taxon>Longispora</taxon>
    </lineage>
</organism>
<keyword evidence="5" id="KW-0547">Nucleotide-binding</keyword>
<dbReference type="AlphaFoldDB" id="A0A8J7GH94"/>
<reference evidence="12" key="1">
    <citation type="submission" date="2020-11" db="EMBL/GenBank/DDBJ databases">
        <title>Sequencing the genomes of 1000 actinobacteria strains.</title>
        <authorList>
            <person name="Klenk H.-P."/>
        </authorList>
    </citation>
    <scope>NUCLEOTIDE SEQUENCE</scope>
    <source>
        <strain evidence="12">DSM 45356</strain>
    </source>
</reference>
<evidence type="ECO:0000256" key="7">
    <source>
        <dbReference type="ARBA" id="ARBA00022840"/>
    </source>
</evidence>
<evidence type="ECO:0000256" key="5">
    <source>
        <dbReference type="ARBA" id="ARBA00022741"/>
    </source>
</evidence>
<evidence type="ECO:0000256" key="3">
    <source>
        <dbReference type="ARBA" id="ARBA00022553"/>
    </source>
</evidence>
<feature type="transmembrane region" description="Helical" evidence="9">
    <location>
        <begin position="132"/>
        <end position="148"/>
    </location>
</feature>
<accession>A0A8J7GH94</accession>
<dbReference type="GO" id="GO:0016020">
    <property type="term" value="C:membrane"/>
    <property type="evidence" value="ECO:0007669"/>
    <property type="project" value="InterPro"/>
</dbReference>
<feature type="transmembrane region" description="Helical" evidence="9">
    <location>
        <begin position="32"/>
        <end position="52"/>
    </location>
</feature>
<dbReference type="GO" id="GO:0005524">
    <property type="term" value="F:ATP binding"/>
    <property type="evidence" value="ECO:0007669"/>
    <property type="project" value="UniProtKB-KW"/>
</dbReference>
<dbReference type="CDD" id="cd16917">
    <property type="entry name" value="HATPase_UhpB-NarQ-NarX-like"/>
    <property type="match status" value="1"/>
</dbReference>
<feature type="domain" description="Signal transduction histidine kinase subgroup 3 dimerisation and phosphoacceptor" evidence="11">
    <location>
        <begin position="199"/>
        <end position="264"/>
    </location>
</feature>
<keyword evidence="13" id="KW-1185">Reference proteome</keyword>
<evidence type="ECO:0000256" key="6">
    <source>
        <dbReference type="ARBA" id="ARBA00022777"/>
    </source>
</evidence>
<keyword evidence="3" id="KW-0597">Phosphoprotein</keyword>
<keyword evidence="7" id="KW-0067">ATP-binding</keyword>
<proteinExistence type="predicted"/>
<keyword evidence="9" id="KW-0472">Membrane</keyword>
<dbReference type="SUPFAM" id="SSF55874">
    <property type="entry name" value="ATPase domain of HSP90 chaperone/DNA topoisomerase II/histidine kinase"/>
    <property type="match status" value="1"/>
</dbReference>
<feature type="transmembrane region" description="Helical" evidence="9">
    <location>
        <begin position="106"/>
        <end position="125"/>
    </location>
</feature>
<sequence length="400" mass="42454">MRELFQEAGRALLRAVWSGNEGPVPNNRSRGALLTLSVIGAVLGAWSSYAVLASDTAGGEFRITVAAVLGALPLVLVTLSPLWAWRLGLVGMVFGGLAKTYLGGQPWPWTPVQIIAMMIVLFVVALRNTAGVVGWIALLTIVPIGVYVRPQNGPGASVAVFVLLLLGHQIGRRRQAQRRLKVEEGRTEVEHARRAVLEERTRIARELHDVVAHHLSMITVRAQTAPYRIPDLPEAATTELAELGDAAREALNEMRRLLGVLRSEDSAAERAPQPGLDALPGLLDTARAAGIRVDATVLGDAALPAGVSLTGYRIVQEALSNASRHAPGAAVRVEVRREARALVLDVHNGTSPHGATTHAGPGHGLVGMRERVGMLGGELAAGPTVDGGWRVSARLPCTDD</sequence>
<evidence type="ECO:0000259" key="11">
    <source>
        <dbReference type="Pfam" id="PF07730"/>
    </source>
</evidence>
<evidence type="ECO:0000256" key="8">
    <source>
        <dbReference type="ARBA" id="ARBA00023012"/>
    </source>
</evidence>
<keyword evidence="9" id="KW-0812">Transmembrane</keyword>
<feature type="transmembrane region" description="Helical" evidence="9">
    <location>
        <begin position="154"/>
        <end position="171"/>
    </location>
</feature>
<dbReference type="EC" id="2.7.13.3" evidence="2"/>
<dbReference type="Proteomes" id="UP000622552">
    <property type="component" value="Unassembled WGS sequence"/>
</dbReference>
<comment type="catalytic activity">
    <reaction evidence="1">
        <text>ATP + protein L-histidine = ADP + protein N-phospho-L-histidine.</text>
        <dbReference type="EC" id="2.7.13.3"/>
    </reaction>
</comment>
<keyword evidence="8" id="KW-0902">Two-component regulatory system</keyword>
<dbReference type="PANTHER" id="PTHR24421:SF10">
    <property type="entry name" value="NITRATE_NITRITE SENSOR PROTEIN NARQ"/>
    <property type="match status" value="1"/>
</dbReference>
<evidence type="ECO:0000313" key="12">
    <source>
        <dbReference type="EMBL" id="MBG6137921.1"/>
    </source>
</evidence>
<feature type="domain" description="Histidine kinase/HSP90-like ATPase" evidence="10">
    <location>
        <begin position="312"/>
        <end position="397"/>
    </location>
</feature>
<evidence type="ECO:0000256" key="9">
    <source>
        <dbReference type="SAM" id="Phobius"/>
    </source>
</evidence>
<dbReference type="GO" id="GO:0000155">
    <property type="term" value="F:phosphorelay sensor kinase activity"/>
    <property type="evidence" value="ECO:0007669"/>
    <property type="project" value="InterPro"/>
</dbReference>
<dbReference type="PANTHER" id="PTHR24421">
    <property type="entry name" value="NITRATE/NITRITE SENSOR PROTEIN NARX-RELATED"/>
    <property type="match status" value="1"/>
</dbReference>
<evidence type="ECO:0000256" key="4">
    <source>
        <dbReference type="ARBA" id="ARBA00022679"/>
    </source>
</evidence>
<dbReference type="Pfam" id="PF02518">
    <property type="entry name" value="HATPase_c"/>
    <property type="match status" value="1"/>
</dbReference>
<evidence type="ECO:0000256" key="1">
    <source>
        <dbReference type="ARBA" id="ARBA00000085"/>
    </source>
</evidence>
<evidence type="ECO:0000256" key="2">
    <source>
        <dbReference type="ARBA" id="ARBA00012438"/>
    </source>
</evidence>
<keyword evidence="6 12" id="KW-0418">Kinase</keyword>
<keyword evidence="4" id="KW-0808">Transferase</keyword>
<keyword evidence="9" id="KW-1133">Transmembrane helix</keyword>
<evidence type="ECO:0000313" key="13">
    <source>
        <dbReference type="Proteomes" id="UP000622552"/>
    </source>
</evidence>
<name>A0A8J7GH94_9ACTN</name>
<feature type="transmembrane region" description="Helical" evidence="9">
    <location>
        <begin position="64"/>
        <end position="86"/>
    </location>
</feature>
<gene>
    <name evidence="12" type="ORF">IW245_004115</name>
</gene>
<dbReference type="InterPro" id="IPR036890">
    <property type="entry name" value="HATPase_C_sf"/>
</dbReference>
<dbReference type="Gene3D" id="3.30.565.10">
    <property type="entry name" value="Histidine kinase-like ATPase, C-terminal domain"/>
    <property type="match status" value="1"/>
</dbReference>
<dbReference type="Gene3D" id="1.20.5.1930">
    <property type="match status" value="1"/>
</dbReference>
<dbReference type="InterPro" id="IPR003594">
    <property type="entry name" value="HATPase_dom"/>
</dbReference>
<dbReference type="EMBL" id="JADOUF010000001">
    <property type="protein sequence ID" value="MBG6137921.1"/>
    <property type="molecule type" value="Genomic_DNA"/>
</dbReference>
<comment type="caution">
    <text evidence="12">The sequence shown here is derived from an EMBL/GenBank/DDBJ whole genome shotgun (WGS) entry which is preliminary data.</text>
</comment>
<dbReference type="InterPro" id="IPR011712">
    <property type="entry name" value="Sig_transdc_His_kin_sub3_dim/P"/>
</dbReference>
<evidence type="ECO:0000259" key="10">
    <source>
        <dbReference type="Pfam" id="PF02518"/>
    </source>
</evidence>
<dbReference type="Pfam" id="PF07730">
    <property type="entry name" value="HisKA_3"/>
    <property type="match status" value="1"/>
</dbReference>
<dbReference type="GO" id="GO:0046983">
    <property type="term" value="F:protein dimerization activity"/>
    <property type="evidence" value="ECO:0007669"/>
    <property type="project" value="InterPro"/>
</dbReference>